<dbReference type="PROSITE" id="PS51762">
    <property type="entry name" value="GH16_2"/>
    <property type="match status" value="1"/>
</dbReference>
<evidence type="ECO:0000313" key="4">
    <source>
        <dbReference type="Proteomes" id="UP000240883"/>
    </source>
</evidence>
<dbReference type="Proteomes" id="UP000240883">
    <property type="component" value="Unassembled WGS sequence"/>
</dbReference>
<dbReference type="InterPro" id="IPR000757">
    <property type="entry name" value="Beta-glucanase-like"/>
</dbReference>
<dbReference type="InterPro" id="IPR050546">
    <property type="entry name" value="Glycosyl_Hydrlase_16"/>
</dbReference>
<dbReference type="Gene3D" id="2.60.120.200">
    <property type="match status" value="1"/>
</dbReference>
<evidence type="ECO:0000259" key="2">
    <source>
        <dbReference type="PROSITE" id="PS51762"/>
    </source>
</evidence>
<protein>
    <submittedName>
        <fullName evidence="3">Tat pathway signal sequence</fullName>
    </submittedName>
</protein>
<dbReference type="OrthoDB" id="192832at2759"/>
<evidence type="ECO:0000256" key="1">
    <source>
        <dbReference type="SAM" id="SignalP"/>
    </source>
</evidence>
<sequence>MSQLKALMLLASLPAAFSQQYELVQEYTPANFFDEFRFFTDQDPTGGFVQYVPFETAAATGLVGNTSGLIYLGVDKSEIYPAGGLGRPSVRLESKLTFTEGLFVLDLSHMPAGCGIWPAFWTVGLGDWPADGEIDIIENVNDATENNAALHAAGTCDVSAATDQTAIWKSTNCNIVHDRNQECGSRFVEPNNYGESFNLNGGGVYAMEWTSSAVNIWFFPPTAIPESLLSPSSHISSYSHPETSQFGQPSASFAGPCSASFGDKFFNHTLILDTTFCGGWAGDTFGMDGSKCPTATGKSSLDSCIDFVGKNPWAFSEAYWSIKSLKVWQ</sequence>
<name>A0A2T2NWK0_CORCC</name>
<dbReference type="GO" id="GO:0004553">
    <property type="term" value="F:hydrolase activity, hydrolyzing O-glycosyl compounds"/>
    <property type="evidence" value="ECO:0007669"/>
    <property type="project" value="InterPro"/>
</dbReference>
<dbReference type="SUPFAM" id="SSF49899">
    <property type="entry name" value="Concanavalin A-like lectins/glucanases"/>
    <property type="match status" value="1"/>
</dbReference>
<organism evidence="3 4">
    <name type="scientific">Corynespora cassiicola Philippines</name>
    <dbReference type="NCBI Taxonomy" id="1448308"/>
    <lineage>
        <taxon>Eukaryota</taxon>
        <taxon>Fungi</taxon>
        <taxon>Dikarya</taxon>
        <taxon>Ascomycota</taxon>
        <taxon>Pezizomycotina</taxon>
        <taxon>Dothideomycetes</taxon>
        <taxon>Pleosporomycetidae</taxon>
        <taxon>Pleosporales</taxon>
        <taxon>Corynesporascaceae</taxon>
        <taxon>Corynespora</taxon>
    </lineage>
</organism>
<feature type="non-terminal residue" evidence="3">
    <location>
        <position position="329"/>
    </location>
</feature>
<dbReference type="AlphaFoldDB" id="A0A2T2NWK0"/>
<dbReference type="GO" id="GO:0009251">
    <property type="term" value="P:glucan catabolic process"/>
    <property type="evidence" value="ECO:0007669"/>
    <property type="project" value="TreeGrafter"/>
</dbReference>
<evidence type="ECO:0000313" key="3">
    <source>
        <dbReference type="EMBL" id="PSN69794.1"/>
    </source>
</evidence>
<dbReference type="STRING" id="1448308.A0A2T2NWK0"/>
<accession>A0A2T2NWK0</accession>
<dbReference type="PANTHER" id="PTHR10963">
    <property type="entry name" value="GLYCOSYL HYDROLASE-RELATED"/>
    <property type="match status" value="1"/>
</dbReference>
<dbReference type="EMBL" id="KZ678132">
    <property type="protein sequence ID" value="PSN69794.1"/>
    <property type="molecule type" value="Genomic_DNA"/>
</dbReference>
<dbReference type="PANTHER" id="PTHR10963:SF24">
    <property type="entry name" value="GLYCOSIDASE C21B10.07-RELATED"/>
    <property type="match status" value="1"/>
</dbReference>
<feature type="domain" description="GH16" evidence="2">
    <location>
        <begin position="21"/>
        <end position="257"/>
    </location>
</feature>
<keyword evidence="1" id="KW-0732">Signal</keyword>
<gene>
    <name evidence="3" type="ORF">BS50DRAFT_488190</name>
</gene>
<proteinExistence type="predicted"/>
<feature type="chain" id="PRO_5015494734" evidence="1">
    <location>
        <begin position="19"/>
        <end position="329"/>
    </location>
</feature>
<dbReference type="InterPro" id="IPR013320">
    <property type="entry name" value="ConA-like_dom_sf"/>
</dbReference>
<feature type="signal peptide" evidence="1">
    <location>
        <begin position="1"/>
        <end position="18"/>
    </location>
</feature>
<dbReference type="Pfam" id="PF26113">
    <property type="entry name" value="GH16_XgeA"/>
    <property type="match status" value="1"/>
</dbReference>
<reference evidence="3 4" key="1">
    <citation type="journal article" date="2018" name="Front. Microbiol.">
        <title>Genome-Wide Analysis of Corynespora cassiicola Leaf Fall Disease Putative Effectors.</title>
        <authorList>
            <person name="Lopez D."/>
            <person name="Ribeiro S."/>
            <person name="Label P."/>
            <person name="Fumanal B."/>
            <person name="Venisse J.S."/>
            <person name="Kohler A."/>
            <person name="de Oliveira R.R."/>
            <person name="Labutti K."/>
            <person name="Lipzen A."/>
            <person name="Lail K."/>
            <person name="Bauer D."/>
            <person name="Ohm R.A."/>
            <person name="Barry K.W."/>
            <person name="Spatafora J."/>
            <person name="Grigoriev I.V."/>
            <person name="Martin F.M."/>
            <person name="Pujade-Renaud V."/>
        </authorList>
    </citation>
    <scope>NUCLEOTIDE SEQUENCE [LARGE SCALE GENOMIC DNA]</scope>
    <source>
        <strain evidence="3 4">Philippines</strain>
    </source>
</reference>
<keyword evidence="4" id="KW-1185">Reference proteome</keyword>
<dbReference type="CDD" id="cd02181">
    <property type="entry name" value="GH16_fungal_Lam16A_glucanase"/>
    <property type="match status" value="1"/>
</dbReference>